<protein>
    <submittedName>
        <fullName evidence="2">Uncharacterized protein</fullName>
    </submittedName>
</protein>
<dbReference type="EMBL" id="JBFOLJ010000011">
    <property type="protein sequence ID" value="KAL2494738.1"/>
    <property type="molecule type" value="Genomic_DNA"/>
</dbReference>
<sequence length="125" mass="13966">MDNGFEASQAKRPCLRLLSANNKKAYDGSKSCRRSVDDALTGQHVAYSVLERANEKIRLLKKESSFNKSNVAKLRENVVASEAEVVQLKAELEASAKEKSDAEYAFTNLLVEKESLEEMLRNAEI</sequence>
<keyword evidence="3" id="KW-1185">Reference proteome</keyword>
<proteinExistence type="predicted"/>
<name>A0ABD1S4E3_9LAMI</name>
<comment type="caution">
    <text evidence="2">The sequence shown here is derived from an EMBL/GenBank/DDBJ whole genome shotgun (WGS) entry which is preliminary data.</text>
</comment>
<dbReference type="Proteomes" id="UP001604277">
    <property type="component" value="Unassembled WGS sequence"/>
</dbReference>
<evidence type="ECO:0000256" key="1">
    <source>
        <dbReference type="SAM" id="Coils"/>
    </source>
</evidence>
<dbReference type="AlphaFoldDB" id="A0ABD1S4E3"/>
<evidence type="ECO:0000313" key="3">
    <source>
        <dbReference type="Proteomes" id="UP001604277"/>
    </source>
</evidence>
<keyword evidence="1" id="KW-0175">Coiled coil</keyword>
<gene>
    <name evidence="2" type="ORF">Fot_38495</name>
</gene>
<organism evidence="2 3">
    <name type="scientific">Forsythia ovata</name>
    <dbReference type="NCBI Taxonomy" id="205694"/>
    <lineage>
        <taxon>Eukaryota</taxon>
        <taxon>Viridiplantae</taxon>
        <taxon>Streptophyta</taxon>
        <taxon>Embryophyta</taxon>
        <taxon>Tracheophyta</taxon>
        <taxon>Spermatophyta</taxon>
        <taxon>Magnoliopsida</taxon>
        <taxon>eudicotyledons</taxon>
        <taxon>Gunneridae</taxon>
        <taxon>Pentapetalae</taxon>
        <taxon>asterids</taxon>
        <taxon>lamiids</taxon>
        <taxon>Lamiales</taxon>
        <taxon>Oleaceae</taxon>
        <taxon>Forsythieae</taxon>
        <taxon>Forsythia</taxon>
    </lineage>
</organism>
<feature type="coiled-coil region" evidence="1">
    <location>
        <begin position="71"/>
        <end position="98"/>
    </location>
</feature>
<evidence type="ECO:0000313" key="2">
    <source>
        <dbReference type="EMBL" id="KAL2494738.1"/>
    </source>
</evidence>
<accession>A0ABD1S4E3</accession>
<reference evidence="3" key="1">
    <citation type="submission" date="2024-07" db="EMBL/GenBank/DDBJ databases">
        <title>Two chromosome-level genome assemblies of Korean endemic species Abeliophyllum distichum and Forsythia ovata (Oleaceae).</title>
        <authorList>
            <person name="Jang H."/>
        </authorList>
    </citation>
    <scope>NUCLEOTIDE SEQUENCE [LARGE SCALE GENOMIC DNA]</scope>
</reference>